<dbReference type="CDD" id="cd09625">
    <property type="entry name" value="DOMON_like_cytochrome"/>
    <property type="match status" value="1"/>
</dbReference>
<keyword evidence="4" id="KW-0249">Electron transport</keyword>
<gene>
    <name evidence="8" type="ORF">D1Z90_07695</name>
</gene>
<evidence type="ECO:0000256" key="4">
    <source>
        <dbReference type="ARBA" id="ARBA00022982"/>
    </source>
</evidence>
<evidence type="ECO:0000256" key="3">
    <source>
        <dbReference type="ARBA" id="ARBA00022723"/>
    </source>
</evidence>
<dbReference type="GO" id="GO:0022904">
    <property type="term" value="P:respiratory electron transport chain"/>
    <property type="evidence" value="ECO:0007669"/>
    <property type="project" value="InterPro"/>
</dbReference>
<dbReference type="GO" id="GO:0020037">
    <property type="term" value="F:heme binding"/>
    <property type="evidence" value="ECO:0007669"/>
    <property type="project" value="InterPro"/>
</dbReference>
<proteinExistence type="predicted"/>
<organism evidence="8 9">
    <name type="scientific">Motilimonas pumila</name>
    <dbReference type="NCBI Taxonomy" id="2303987"/>
    <lineage>
        <taxon>Bacteria</taxon>
        <taxon>Pseudomonadati</taxon>
        <taxon>Pseudomonadota</taxon>
        <taxon>Gammaproteobacteria</taxon>
        <taxon>Alteromonadales</taxon>
        <taxon>Alteromonadales genera incertae sedis</taxon>
        <taxon>Motilimonas</taxon>
    </lineage>
</organism>
<dbReference type="Pfam" id="PF09459">
    <property type="entry name" value="EB_dh"/>
    <property type="match status" value="1"/>
</dbReference>
<dbReference type="SMART" id="SM00887">
    <property type="entry name" value="EB_dh"/>
    <property type="match status" value="1"/>
</dbReference>
<dbReference type="GO" id="GO:0016020">
    <property type="term" value="C:membrane"/>
    <property type="evidence" value="ECO:0007669"/>
    <property type="project" value="InterPro"/>
</dbReference>
<keyword evidence="5" id="KW-0408">Iron</keyword>
<sequence>MKKIRTSHVYIVVTHLLAIIAFFTSLLSGFRLAQDSDFAIALPALFMPQGDVYFWHGLSALCWLLVVILYLGFHFLRPQPLRISPKRHRVIHLLYLLLALSFCSGVLLYLALPNLPYLFVQFCHYWLALLLIVVVIWHLIQHLQLPISQWLKVFIPGRQPSNQRRYLVLSAAAVVAITVSYAVSIFYPKLSPKLVSKPKHVAIALDGEATEWQHITGTDLLVAQGAKGAIKTVISAKAMHDESVIYFLFQWQDSSENLTHLPLIKTAAGWQVQHNGFGQDDEIGNYEDKFALMISDNARFGAAGSIHLGSQPLDNAPPSRSGRGYHYMQQGMADMWQWKASRLGHMAVLDDDHFGQPAPVCQHCPRYTAGYQADPKDSGGYRMNWQWFSESTVVPLRLPTADAWQRLAQRKRFAISWWDTEPYSEHLDNYPVGTQLPSVLWLDSFDGDRGDVRAKAQWHKGTWTLEIARDRDTYSEFDMALTSGVYLWPATFDASQTQHSYPQRPWQLVIQEGS</sequence>
<keyword evidence="9" id="KW-1185">Reference proteome</keyword>
<dbReference type="AlphaFoldDB" id="A0A418YGU5"/>
<evidence type="ECO:0000256" key="1">
    <source>
        <dbReference type="ARBA" id="ARBA00022448"/>
    </source>
</evidence>
<keyword evidence="6" id="KW-1133">Transmembrane helix</keyword>
<keyword evidence="2" id="KW-0349">Heme</keyword>
<keyword evidence="6" id="KW-0812">Transmembrane</keyword>
<keyword evidence="1" id="KW-0813">Transport</keyword>
<evidence type="ECO:0000313" key="9">
    <source>
        <dbReference type="Proteomes" id="UP000283255"/>
    </source>
</evidence>
<dbReference type="Proteomes" id="UP000283255">
    <property type="component" value="Unassembled WGS sequence"/>
</dbReference>
<feature type="transmembrane region" description="Helical" evidence="6">
    <location>
        <begin position="166"/>
        <end position="187"/>
    </location>
</feature>
<accession>A0A418YGU5</accession>
<dbReference type="Gene3D" id="2.60.40.1190">
    <property type="match status" value="1"/>
</dbReference>
<evidence type="ECO:0000256" key="5">
    <source>
        <dbReference type="ARBA" id="ARBA00023004"/>
    </source>
</evidence>
<dbReference type="SUPFAM" id="SSF81342">
    <property type="entry name" value="Transmembrane di-heme cytochromes"/>
    <property type="match status" value="1"/>
</dbReference>
<feature type="transmembrane region" description="Helical" evidence="6">
    <location>
        <begin position="93"/>
        <end position="112"/>
    </location>
</feature>
<keyword evidence="6" id="KW-0472">Membrane</keyword>
<name>A0A418YGU5_9GAMM</name>
<evidence type="ECO:0000313" key="8">
    <source>
        <dbReference type="EMBL" id="RJG48733.1"/>
    </source>
</evidence>
<dbReference type="OrthoDB" id="5337932at2"/>
<protein>
    <recommendedName>
        <fullName evidence="7">Cytochrome c-552/DMSO reductase-like haem-binding domain-containing protein</fullName>
    </recommendedName>
</protein>
<dbReference type="InterPro" id="IPR019020">
    <property type="entry name" value="Cyt-c552/DMSO_Rdtase_haem-bd"/>
</dbReference>
<evidence type="ECO:0000256" key="2">
    <source>
        <dbReference type="ARBA" id="ARBA00022617"/>
    </source>
</evidence>
<dbReference type="RefSeq" id="WP_119910173.1">
    <property type="nucleotide sequence ID" value="NZ_QZCH01000007.1"/>
</dbReference>
<feature type="domain" description="Cytochrome c-552/DMSO reductase-like haem-binding" evidence="7">
    <location>
        <begin position="209"/>
        <end position="504"/>
    </location>
</feature>
<dbReference type="EMBL" id="QZCH01000007">
    <property type="protein sequence ID" value="RJG48733.1"/>
    <property type="molecule type" value="Genomic_DNA"/>
</dbReference>
<reference evidence="8 9" key="2">
    <citation type="submission" date="2019-01" db="EMBL/GenBank/DDBJ databases">
        <title>Motilimonas pumilus sp. nov., isolated from the gut of sea cucumber (Apostichopus japonicus).</title>
        <authorList>
            <person name="Wang F.-Q."/>
            <person name="Ren L.-H."/>
            <person name="Lin Y.-W."/>
            <person name="Sun G.-H."/>
            <person name="Du Z.-J."/>
            <person name="Zhao J.-X."/>
            <person name="Liu X.-J."/>
            <person name="Liu L.-J."/>
        </authorList>
    </citation>
    <scope>NUCLEOTIDE SEQUENCE [LARGE SCALE GENOMIC DNA]</scope>
    <source>
        <strain evidence="8 9">PLHSC7-2</strain>
    </source>
</reference>
<evidence type="ECO:0000259" key="7">
    <source>
        <dbReference type="SMART" id="SM00887"/>
    </source>
</evidence>
<comment type="caution">
    <text evidence="8">The sequence shown here is derived from an EMBL/GenBank/DDBJ whole genome shotgun (WGS) entry which is preliminary data.</text>
</comment>
<feature type="transmembrane region" description="Helical" evidence="6">
    <location>
        <begin position="9"/>
        <end position="33"/>
    </location>
</feature>
<dbReference type="InterPro" id="IPR016174">
    <property type="entry name" value="Di-haem_cyt_TM"/>
</dbReference>
<feature type="transmembrane region" description="Helical" evidence="6">
    <location>
        <begin position="124"/>
        <end position="145"/>
    </location>
</feature>
<reference evidence="8 9" key="1">
    <citation type="submission" date="2018-09" db="EMBL/GenBank/DDBJ databases">
        <authorList>
            <person name="Wang F."/>
        </authorList>
    </citation>
    <scope>NUCLEOTIDE SEQUENCE [LARGE SCALE GENOMIC DNA]</scope>
    <source>
        <strain evidence="8 9">PLHSC7-2</strain>
    </source>
</reference>
<keyword evidence="3" id="KW-0479">Metal-binding</keyword>
<feature type="transmembrane region" description="Helical" evidence="6">
    <location>
        <begin position="53"/>
        <end position="73"/>
    </location>
</feature>
<evidence type="ECO:0000256" key="6">
    <source>
        <dbReference type="SAM" id="Phobius"/>
    </source>
</evidence>
<dbReference type="GO" id="GO:0046872">
    <property type="term" value="F:metal ion binding"/>
    <property type="evidence" value="ECO:0007669"/>
    <property type="project" value="UniProtKB-KW"/>
</dbReference>